<dbReference type="RefSeq" id="WP_147253809.1">
    <property type="nucleotide sequence ID" value="NZ_VIWU01000001.1"/>
</dbReference>
<dbReference type="GO" id="GO:0019877">
    <property type="term" value="P:diaminopimelate biosynthetic process"/>
    <property type="evidence" value="ECO:0007669"/>
    <property type="project" value="UniProtKB-UniRule"/>
</dbReference>
<keyword evidence="6 12" id="KW-0028">Amino-acid biosynthesis</keyword>
<dbReference type="PIRSF" id="PIRSF001365">
    <property type="entry name" value="DHDPS"/>
    <property type="match status" value="1"/>
</dbReference>
<dbReference type="SMART" id="SM01130">
    <property type="entry name" value="DHDPS"/>
    <property type="match status" value="1"/>
</dbReference>
<dbReference type="UniPathway" id="UPA00034">
    <property type="reaction ID" value="UER00017"/>
</dbReference>
<dbReference type="NCBIfam" id="TIGR00674">
    <property type="entry name" value="dapA"/>
    <property type="match status" value="1"/>
</dbReference>
<evidence type="ECO:0000256" key="8">
    <source>
        <dbReference type="ARBA" id="ARBA00023154"/>
    </source>
</evidence>
<comment type="subunit">
    <text evidence="12">Homotetramer; dimer of dimers.</text>
</comment>
<feature type="binding site" evidence="12 15">
    <location>
        <position position="210"/>
    </location>
    <ligand>
        <name>pyruvate</name>
        <dbReference type="ChEBI" id="CHEBI:15361"/>
    </ligand>
</feature>
<dbReference type="GO" id="GO:0009089">
    <property type="term" value="P:lysine biosynthetic process via diaminopimelate"/>
    <property type="evidence" value="ECO:0007669"/>
    <property type="project" value="UniProtKB-UniRule"/>
</dbReference>
<evidence type="ECO:0000256" key="10">
    <source>
        <dbReference type="ARBA" id="ARBA00023270"/>
    </source>
</evidence>
<dbReference type="InterPro" id="IPR013785">
    <property type="entry name" value="Aldolase_TIM"/>
</dbReference>
<dbReference type="OrthoDB" id="9782828at2"/>
<name>A0A561SHS3_9PSEU</name>
<evidence type="ECO:0000256" key="4">
    <source>
        <dbReference type="ARBA" id="ARBA00012086"/>
    </source>
</evidence>
<dbReference type="InterPro" id="IPR002220">
    <property type="entry name" value="DapA-like"/>
</dbReference>
<dbReference type="PRINTS" id="PR00146">
    <property type="entry name" value="DHPICSNTHASE"/>
</dbReference>
<dbReference type="InterPro" id="IPR020625">
    <property type="entry name" value="Schiff_base-form_aldolases_AS"/>
</dbReference>
<dbReference type="AlphaFoldDB" id="A0A561SHS3"/>
<feature type="binding site" evidence="12 15">
    <location>
        <position position="54"/>
    </location>
    <ligand>
        <name>pyruvate</name>
        <dbReference type="ChEBI" id="CHEBI:15361"/>
    </ligand>
</feature>
<gene>
    <name evidence="12" type="primary">dapA</name>
    <name evidence="16" type="ORF">FHX44_11319</name>
</gene>
<dbReference type="EMBL" id="VIWU01000001">
    <property type="protein sequence ID" value="TWF74439.1"/>
    <property type="molecule type" value="Genomic_DNA"/>
</dbReference>
<feature type="active site" description="Proton donor/acceptor" evidence="12 14">
    <location>
        <position position="142"/>
    </location>
</feature>
<dbReference type="GO" id="GO:0005829">
    <property type="term" value="C:cytosol"/>
    <property type="evidence" value="ECO:0007669"/>
    <property type="project" value="TreeGrafter"/>
</dbReference>
<dbReference type="Proteomes" id="UP000321261">
    <property type="component" value="Unassembled WGS sequence"/>
</dbReference>
<evidence type="ECO:0000256" key="6">
    <source>
        <dbReference type="ARBA" id="ARBA00022605"/>
    </source>
</evidence>
<evidence type="ECO:0000256" key="15">
    <source>
        <dbReference type="PIRSR" id="PIRSR001365-2"/>
    </source>
</evidence>
<sequence>MSPTALPGRPFGRVLTAMVTPFDAEGRLDLAKAEELATHLVELGNDGLVVNGTTGEGPTTSDEEKSELIRAVVNAVGDRATVVAGAGTYDTAHSIHLSREAEKAGAHGLLLVTPYYSRPPQSGLVLHFTAVADATNLPVMLYDIPPRSVIPIDVETLQRLSEHPRIVAVKDARNDLRVGTEVLATTTLAYYSGDDPVNLPWLSVGAVGFVSVIGHVVANRLRELLDAYEAGDVDRARNLHYATIPVIRAMGRVGGVLFAKTAMRLRGIDVGNPRLPLPPVTEEQEAAIASDLQSAGIALATDTHRVDDHGQGALGARAAADLGAEVAYH</sequence>
<evidence type="ECO:0000313" key="16">
    <source>
        <dbReference type="EMBL" id="TWF74439.1"/>
    </source>
</evidence>
<comment type="caution">
    <text evidence="16">The sequence shown here is derived from an EMBL/GenBank/DDBJ whole genome shotgun (WGS) entry which is preliminary data.</text>
</comment>
<dbReference type="InterPro" id="IPR005263">
    <property type="entry name" value="DapA"/>
</dbReference>
<comment type="similarity">
    <text evidence="3 12 13">Belongs to the DapA family.</text>
</comment>
<dbReference type="SUPFAM" id="SSF51569">
    <property type="entry name" value="Aldolase"/>
    <property type="match status" value="1"/>
</dbReference>
<dbReference type="HAMAP" id="MF_00418">
    <property type="entry name" value="DapA"/>
    <property type="match status" value="1"/>
</dbReference>
<dbReference type="EC" id="4.3.3.7" evidence="4 12"/>
<dbReference type="PROSITE" id="PS00665">
    <property type="entry name" value="DHDPS_1"/>
    <property type="match status" value="1"/>
</dbReference>
<evidence type="ECO:0000256" key="14">
    <source>
        <dbReference type="PIRSR" id="PIRSR001365-1"/>
    </source>
</evidence>
<protein>
    <recommendedName>
        <fullName evidence="4 12">4-hydroxy-tetrahydrodipicolinate synthase</fullName>
        <shortName evidence="12">HTPA synthase</shortName>
        <ecNumber evidence="4 12">4.3.3.7</ecNumber>
    </recommendedName>
</protein>
<proteinExistence type="inferred from homology"/>
<keyword evidence="5 12" id="KW-0963">Cytoplasm</keyword>
<keyword evidence="17" id="KW-1185">Reference proteome</keyword>
<feature type="site" description="Part of a proton relay during catalysis" evidence="12">
    <location>
        <position position="116"/>
    </location>
</feature>
<evidence type="ECO:0000256" key="13">
    <source>
        <dbReference type="PIRNR" id="PIRNR001365"/>
    </source>
</evidence>
<comment type="function">
    <text evidence="1 12">Catalyzes the condensation of (S)-aspartate-beta-semialdehyde [(S)-ASA] and pyruvate to 4-hydroxy-tetrahydrodipicolinate (HTPA).</text>
</comment>
<comment type="catalytic activity">
    <reaction evidence="11 12">
        <text>L-aspartate 4-semialdehyde + pyruvate = (2S,4S)-4-hydroxy-2,3,4,5-tetrahydrodipicolinate + H2O + H(+)</text>
        <dbReference type="Rhea" id="RHEA:34171"/>
        <dbReference type="ChEBI" id="CHEBI:15361"/>
        <dbReference type="ChEBI" id="CHEBI:15377"/>
        <dbReference type="ChEBI" id="CHEBI:15378"/>
        <dbReference type="ChEBI" id="CHEBI:67139"/>
        <dbReference type="ChEBI" id="CHEBI:537519"/>
        <dbReference type="EC" id="4.3.3.7"/>
    </reaction>
</comment>
<accession>A0A561SHS3</accession>
<dbReference type="PANTHER" id="PTHR12128">
    <property type="entry name" value="DIHYDRODIPICOLINATE SYNTHASE"/>
    <property type="match status" value="1"/>
</dbReference>
<evidence type="ECO:0000256" key="1">
    <source>
        <dbReference type="ARBA" id="ARBA00003294"/>
    </source>
</evidence>
<dbReference type="Gene3D" id="3.20.20.70">
    <property type="entry name" value="Aldolase class I"/>
    <property type="match status" value="1"/>
</dbReference>
<keyword evidence="10 12" id="KW-0704">Schiff base</keyword>
<keyword evidence="7 12" id="KW-0220">Diaminopimelate biosynthesis</keyword>
<evidence type="ECO:0000256" key="7">
    <source>
        <dbReference type="ARBA" id="ARBA00022915"/>
    </source>
</evidence>
<comment type="pathway">
    <text evidence="2 12">Amino-acid biosynthesis; L-lysine biosynthesis via DAP pathway; (S)-tetrahydrodipicolinate from L-aspartate: step 3/4.</text>
</comment>
<dbReference type="Pfam" id="PF00701">
    <property type="entry name" value="DHDPS"/>
    <property type="match status" value="1"/>
</dbReference>
<evidence type="ECO:0000256" key="11">
    <source>
        <dbReference type="ARBA" id="ARBA00047836"/>
    </source>
</evidence>
<dbReference type="PROSITE" id="PS00666">
    <property type="entry name" value="DHDPS_2"/>
    <property type="match status" value="1"/>
</dbReference>
<evidence type="ECO:0000256" key="9">
    <source>
        <dbReference type="ARBA" id="ARBA00023239"/>
    </source>
</evidence>
<evidence type="ECO:0000256" key="12">
    <source>
        <dbReference type="HAMAP-Rule" id="MF_00418"/>
    </source>
</evidence>
<feature type="site" description="Part of a proton relay during catalysis" evidence="12">
    <location>
        <position position="53"/>
    </location>
</feature>
<evidence type="ECO:0000256" key="3">
    <source>
        <dbReference type="ARBA" id="ARBA00007592"/>
    </source>
</evidence>
<dbReference type="CDD" id="cd00950">
    <property type="entry name" value="DHDPS"/>
    <property type="match status" value="1"/>
</dbReference>
<evidence type="ECO:0000313" key="17">
    <source>
        <dbReference type="Proteomes" id="UP000321261"/>
    </source>
</evidence>
<keyword evidence="8 12" id="KW-0457">Lysine biosynthesis</keyword>
<dbReference type="GO" id="GO:0008840">
    <property type="term" value="F:4-hydroxy-tetrahydrodipicolinate synthase activity"/>
    <property type="evidence" value="ECO:0007669"/>
    <property type="project" value="UniProtKB-UniRule"/>
</dbReference>
<dbReference type="InterPro" id="IPR020624">
    <property type="entry name" value="Schiff_base-form_aldolases_CS"/>
</dbReference>
<comment type="subcellular location">
    <subcellularLocation>
        <location evidence="12">Cytoplasm</location>
    </subcellularLocation>
</comment>
<reference evidence="16 17" key="1">
    <citation type="submission" date="2019-06" db="EMBL/GenBank/DDBJ databases">
        <title>Sequencing the genomes of 1000 actinobacteria strains.</title>
        <authorList>
            <person name="Klenk H.-P."/>
        </authorList>
    </citation>
    <scope>NUCLEOTIDE SEQUENCE [LARGE SCALE GENOMIC DNA]</scope>
    <source>
        <strain evidence="16 17">DSM 45671</strain>
    </source>
</reference>
<dbReference type="PANTHER" id="PTHR12128:SF66">
    <property type="entry name" value="4-HYDROXY-2-OXOGLUTARATE ALDOLASE, MITOCHONDRIAL"/>
    <property type="match status" value="1"/>
</dbReference>
<evidence type="ECO:0000256" key="5">
    <source>
        <dbReference type="ARBA" id="ARBA00022490"/>
    </source>
</evidence>
<feature type="active site" description="Schiff-base intermediate with substrate" evidence="12 14">
    <location>
        <position position="170"/>
    </location>
</feature>
<evidence type="ECO:0000256" key="2">
    <source>
        <dbReference type="ARBA" id="ARBA00005120"/>
    </source>
</evidence>
<comment type="caution">
    <text evidence="12">Was originally thought to be a dihydrodipicolinate synthase (DHDPS), catalyzing the condensation of (S)-aspartate-beta-semialdehyde [(S)-ASA] and pyruvate to dihydrodipicolinate (DHDP). However, it was shown in E.coli that the product of the enzymatic reaction is not dihydrodipicolinate but in fact (4S)-4-hydroxy-2,3,4,5-tetrahydro-(2S)-dipicolinic acid (HTPA), and that the consecutive dehydration reaction leading to DHDP is not spontaneous but catalyzed by DapB.</text>
</comment>
<organism evidence="16 17">
    <name type="scientific">Pseudonocardia hierapolitana</name>
    <dbReference type="NCBI Taxonomy" id="1128676"/>
    <lineage>
        <taxon>Bacteria</taxon>
        <taxon>Bacillati</taxon>
        <taxon>Actinomycetota</taxon>
        <taxon>Actinomycetes</taxon>
        <taxon>Pseudonocardiales</taxon>
        <taxon>Pseudonocardiaceae</taxon>
        <taxon>Pseudonocardia</taxon>
    </lineage>
</organism>
<keyword evidence="9 12" id="KW-0456">Lyase</keyword>